<dbReference type="EMBL" id="JAMKFB020000005">
    <property type="protein sequence ID" value="KAL0193128.1"/>
    <property type="molecule type" value="Genomic_DNA"/>
</dbReference>
<gene>
    <name evidence="1" type="ORF">M9458_011424</name>
</gene>
<dbReference type="Proteomes" id="UP001529510">
    <property type="component" value="Unassembled WGS sequence"/>
</dbReference>
<name>A0ABD0R5E8_CIRMR</name>
<comment type="caution">
    <text evidence="1">The sequence shown here is derived from an EMBL/GenBank/DDBJ whole genome shotgun (WGS) entry which is preliminary data.</text>
</comment>
<dbReference type="AlphaFoldDB" id="A0ABD0R5E8"/>
<evidence type="ECO:0000313" key="1">
    <source>
        <dbReference type="EMBL" id="KAL0193128.1"/>
    </source>
</evidence>
<sequence length="74" mass="8708">VFRCLPLDSIRNLRELQEHVNAQNLSPTDPEKAREELQAIQGILVHFPLHFLCEEYLLPPLKSKERMVPMEVWT</sequence>
<feature type="non-terminal residue" evidence="1">
    <location>
        <position position="1"/>
    </location>
</feature>
<reference evidence="1 2" key="1">
    <citation type="submission" date="2024-05" db="EMBL/GenBank/DDBJ databases">
        <title>Genome sequencing and assembly of Indian major carp, Cirrhinus mrigala (Hamilton, 1822).</title>
        <authorList>
            <person name="Mohindra V."/>
            <person name="Chowdhury L.M."/>
            <person name="Lal K."/>
            <person name="Jena J.K."/>
        </authorList>
    </citation>
    <scope>NUCLEOTIDE SEQUENCE [LARGE SCALE GENOMIC DNA]</scope>
    <source>
        <strain evidence="1">CM1030</strain>
        <tissue evidence="1">Blood</tissue>
    </source>
</reference>
<accession>A0ABD0R5E8</accession>
<organism evidence="1 2">
    <name type="scientific">Cirrhinus mrigala</name>
    <name type="common">Mrigala</name>
    <dbReference type="NCBI Taxonomy" id="683832"/>
    <lineage>
        <taxon>Eukaryota</taxon>
        <taxon>Metazoa</taxon>
        <taxon>Chordata</taxon>
        <taxon>Craniata</taxon>
        <taxon>Vertebrata</taxon>
        <taxon>Euteleostomi</taxon>
        <taxon>Actinopterygii</taxon>
        <taxon>Neopterygii</taxon>
        <taxon>Teleostei</taxon>
        <taxon>Ostariophysi</taxon>
        <taxon>Cypriniformes</taxon>
        <taxon>Cyprinidae</taxon>
        <taxon>Labeoninae</taxon>
        <taxon>Labeonini</taxon>
        <taxon>Cirrhinus</taxon>
    </lineage>
</organism>
<evidence type="ECO:0000313" key="2">
    <source>
        <dbReference type="Proteomes" id="UP001529510"/>
    </source>
</evidence>
<keyword evidence="2" id="KW-1185">Reference proteome</keyword>
<protein>
    <submittedName>
        <fullName evidence="1">Uncharacterized protein</fullName>
    </submittedName>
</protein>
<proteinExistence type="predicted"/>